<dbReference type="RefSeq" id="WP_017131129.1">
    <property type="nucleotide sequence ID" value="NZ_CP014135.1"/>
</dbReference>
<dbReference type="AlphaFoldDB" id="A0A0X1SXM6"/>
<dbReference type="KEGG" id="pagb:AWM79_04525"/>
<name>A0A0X1SXM6_PSEAA</name>
<organism evidence="1 2">
    <name type="scientific">Pseudomonas agarici</name>
    <dbReference type="NCBI Taxonomy" id="46677"/>
    <lineage>
        <taxon>Bacteria</taxon>
        <taxon>Pseudomonadati</taxon>
        <taxon>Pseudomonadota</taxon>
        <taxon>Gammaproteobacteria</taxon>
        <taxon>Pseudomonadales</taxon>
        <taxon>Pseudomonadaceae</taxon>
        <taxon>Pseudomonas</taxon>
    </lineage>
</organism>
<accession>A0A0X1SXM6</accession>
<gene>
    <name evidence="1" type="ORF">AWM79_04525</name>
</gene>
<reference evidence="1 2" key="1">
    <citation type="submission" date="2016-01" db="EMBL/GenBank/DDBJ databases">
        <authorList>
            <person name="McClelland M."/>
            <person name="Jain A."/>
            <person name="Saraogi P."/>
            <person name="Mendelson R."/>
            <person name="Westerman R."/>
            <person name="SanMiguel P."/>
            <person name="Csonka L."/>
        </authorList>
    </citation>
    <scope>NUCLEOTIDE SEQUENCE [LARGE SCALE GENOMIC DNA]</scope>
    <source>
        <strain evidence="1 2">NCPPB 2472</strain>
    </source>
</reference>
<proteinExistence type="predicted"/>
<evidence type="ECO:0000313" key="2">
    <source>
        <dbReference type="Proteomes" id="UP000063229"/>
    </source>
</evidence>
<sequence length="91" mass="10357">MKTLVNLNFLRIPMNLLYDLDEVESFTGLTPKQVALLTQEYSVEELKGIRQALAYAIQHPEHDFKAMLPDLPQSNAEIAKVLKQICLSMPE</sequence>
<dbReference type="Proteomes" id="UP000063229">
    <property type="component" value="Chromosome"/>
</dbReference>
<evidence type="ECO:0000313" key="1">
    <source>
        <dbReference type="EMBL" id="AMB84614.1"/>
    </source>
</evidence>
<dbReference type="EMBL" id="CP014135">
    <property type="protein sequence ID" value="AMB84614.1"/>
    <property type="molecule type" value="Genomic_DNA"/>
</dbReference>
<keyword evidence="2" id="KW-1185">Reference proteome</keyword>
<protein>
    <submittedName>
        <fullName evidence="1">Uncharacterized protein</fullName>
    </submittedName>
</protein>